<dbReference type="Proteomes" id="UP000275846">
    <property type="component" value="Unassembled WGS sequence"/>
</dbReference>
<protein>
    <submittedName>
        <fullName evidence="2">Uncharacterized protein</fullName>
    </submittedName>
</protein>
<keyword evidence="1" id="KW-1133">Transmembrane helix</keyword>
<dbReference type="AlphaFoldDB" id="A0A3P7DCB6"/>
<keyword evidence="1" id="KW-0472">Membrane</keyword>
<evidence type="ECO:0000256" key="1">
    <source>
        <dbReference type="SAM" id="Phobius"/>
    </source>
</evidence>
<organism evidence="2 3">
    <name type="scientific">Schistocephalus solidus</name>
    <name type="common">Tapeworm</name>
    <dbReference type="NCBI Taxonomy" id="70667"/>
    <lineage>
        <taxon>Eukaryota</taxon>
        <taxon>Metazoa</taxon>
        <taxon>Spiralia</taxon>
        <taxon>Lophotrochozoa</taxon>
        <taxon>Platyhelminthes</taxon>
        <taxon>Cestoda</taxon>
        <taxon>Eucestoda</taxon>
        <taxon>Diphyllobothriidea</taxon>
        <taxon>Diphyllobothriidae</taxon>
        <taxon>Schistocephalus</taxon>
    </lineage>
</organism>
<proteinExistence type="predicted"/>
<name>A0A3P7DCB6_SCHSO</name>
<reference evidence="2 3" key="1">
    <citation type="submission" date="2018-11" db="EMBL/GenBank/DDBJ databases">
        <authorList>
            <consortium name="Pathogen Informatics"/>
        </authorList>
    </citation>
    <scope>NUCLEOTIDE SEQUENCE [LARGE SCALE GENOMIC DNA]</scope>
    <source>
        <strain evidence="2 3">NST_G2</strain>
    </source>
</reference>
<sequence>MFCASFSVIYAPCSTCGANAYCLQSIASSTCACNTFYEDSLNTPNGMQCRLSGATITLICIGAVVAAWTLVLVIGFLVKGLSNHRRETAPNDPSKI</sequence>
<accession>A0A3P7DCB6</accession>
<evidence type="ECO:0000313" key="3">
    <source>
        <dbReference type="Proteomes" id="UP000275846"/>
    </source>
</evidence>
<feature type="transmembrane region" description="Helical" evidence="1">
    <location>
        <begin position="55"/>
        <end position="78"/>
    </location>
</feature>
<keyword evidence="3" id="KW-1185">Reference proteome</keyword>
<dbReference type="EMBL" id="UYSU01039855">
    <property type="protein sequence ID" value="VDM01739.1"/>
    <property type="molecule type" value="Genomic_DNA"/>
</dbReference>
<evidence type="ECO:0000313" key="2">
    <source>
        <dbReference type="EMBL" id="VDM01739.1"/>
    </source>
</evidence>
<keyword evidence="1" id="KW-0812">Transmembrane</keyword>
<gene>
    <name evidence="2" type="ORF">SSLN_LOCUS15353</name>
</gene>